<keyword evidence="4 7" id="KW-0472">Membrane</keyword>
<evidence type="ECO:0000256" key="3">
    <source>
        <dbReference type="ARBA" id="ARBA00022989"/>
    </source>
</evidence>
<evidence type="ECO:0000313" key="9">
    <source>
        <dbReference type="EMBL" id="KAK7409674.1"/>
    </source>
</evidence>
<evidence type="ECO:0000256" key="5">
    <source>
        <dbReference type="ARBA" id="ARBA00023180"/>
    </source>
</evidence>
<evidence type="ECO:0000256" key="4">
    <source>
        <dbReference type="ARBA" id="ARBA00023136"/>
    </source>
</evidence>
<name>A0ABR1GWC3_9HYPO</name>
<dbReference type="InterPro" id="IPR036259">
    <property type="entry name" value="MFS_trans_sf"/>
</dbReference>
<feature type="transmembrane region" description="Helical" evidence="7">
    <location>
        <begin position="192"/>
        <end position="213"/>
    </location>
</feature>
<feature type="transmembrane region" description="Helical" evidence="7">
    <location>
        <begin position="98"/>
        <end position="117"/>
    </location>
</feature>
<feature type="domain" description="Major facilitator superfamily (MFS) profile" evidence="8">
    <location>
        <begin position="99"/>
        <end position="507"/>
    </location>
</feature>
<feature type="transmembrane region" description="Helical" evidence="7">
    <location>
        <begin position="329"/>
        <end position="351"/>
    </location>
</feature>
<comment type="subcellular location">
    <subcellularLocation>
        <location evidence="1">Membrane</location>
        <topology evidence="1">Multi-pass membrane protein</topology>
    </subcellularLocation>
</comment>
<dbReference type="PROSITE" id="PS50850">
    <property type="entry name" value="MFS"/>
    <property type="match status" value="1"/>
</dbReference>
<dbReference type="PANTHER" id="PTHR23502:SF74">
    <property type="entry name" value="MAJOR FACILITATOR SUPERFAMILY (MFS) PROFILE DOMAIN-CONTAINING PROTEIN"/>
    <property type="match status" value="1"/>
</dbReference>
<feature type="compositionally biased region" description="Basic and acidic residues" evidence="6">
    <location>
        <begin position="33"/>
        <end position="48"/>
    </location>
</feature>
<feature type="transmembrane region" description="Helical" evidence="7">
    <location>
        <begin position="225"/>
        <end position="244"/>
    </location>
</feature>
<organism evidence="9 10">
    <name type="scientific">Neonectria punicea</name>
    <dbReference type="NCBI Taxonomy" id="979145"/>
    <lineage>
        <taxon>Eukaryota</taxon>
        <taxon>Fungi</taxon>
        <taxon>Dikarya</taxon>
        <taxon>Ascomycota</taxon>
        <taxon>Pezizomycotina</taxon>
        <taxon>Sordariomycetes</taxon>
        <taxon>Hypocreomycetidae</taxon>
        <taxon>Hypocreales</taxon>
        <taxon>Nectriaceae</taxon>
        <taxon>Neonectria</taxon>
    </lineage>
</organism>
<dbReference type="SUPFAM" id="SSF103473">
    <property type="entry name" value="MFS general substrate transporter"/>
    <property type="match status" value="1"/>
</dbReference>
<comment type="caution">
    <text evidence="9">The sequence shown here is derived from an EMBL/GenBank/DDBJ whole genome shotgun (WGS) entry which is preliminary data.</text>
</comment>
<proteinExistence type="predicted"/>
<feature type="transmembrane region" description="Helical" evidence="7">
    <location>
        <begin position="357"/>
        <end position="377"/>
    </location>
</feature>
<feature type="transmembrane region" description="Helical" evidence="7">
    <location>
        <begin position="407"/>
        <end position="428"/>
    </location>
</feature>
<feature type="region of interest" description="Disordered" evidence="6">
    <location>
        <begin position="1"/>
        <end position="85"/>
    </location>
</feature>
<evidence type="ECO:0000259" key="8">
    <source>
        <dbReference type="PROSITE" id="PS50850"/>
    </source>
</evidence>
<evidence type="ECO:0000256" key="1">
    <source>
        <dbReference type="ARBA" id="ARBA00004141"/>
    </source>
</evidence>
<feature type="transmembrane region" description="Helical" evidence="7">
    <location>
        <begin position="137"/>
        <end position="155"/>
    </location>
</feature>
<protein>
    <recommendedName>
        <fullName evidence="8">Major facilitator superfamily (MFS) profile domain-containing protein</fullName>
    </recommendedName>
</protein>
<dbReference type="InterPro" id="IPR020846">
    <property type="entry name" value="MFS_dom"/>
</dbReference>
<reference evidence="9 10" key="1">
    <citation type="journal article" date="2025" name="Microbiol. Resour. Announc.">
        <title>Draft genome sequences for Neonectria magnoliae and Neonectria punicea, canker pathogens of Liriodendron tulipifera and Acer saccharum in West Virginia.</title>
        <authorList>
            <person name="Petronek H.M."/>
            <person name="Kasson M.T."/>
            <person name="Metheny A.M."/>
            <person name="Stauder C.M."/>
            <person name="Lovett B."/>
            <person name="Lynch S.C."/>
            <person name="Garnas J.R."/>
            <person name="Kasson L.R."/>
            <person name="Stajich J.E."/>
        </authorList>
    </citation>
    <scope>NUCLEOTIDE SEQUENCE [LARGE SCALE GENOMIC DNA]</scope>
    <source>
        <strain evidence="9 10">NRRL 64653</strain>
    </source>
</reference>
<dbReference type="EMBL" id="JAZAVJ010000143">
    <property type="protein sequence ID" value="KAK7409674.1"/>
    <property type="molecule type" value="Genomic_DNA"/>
</dbReference>
<feature type="transmembrane region" description="Helical" evidence="7">
    <location>
        <begin position="256"/>
        <end position="275"/>
    </location>
</feature>
<keyword evidence="2 7" id="KW-0812">Transmembrane</keyword>
<accession>A0ABR1GWC3</accession>
<dbReference type="Pfam" id="PF07690">
    <property type="entry name" value="MFS_1"/>
    <property type="match status" value="1"/>
</dbReference>
<gene>
    <name evidence="9" type="ORF">QQX98_008117</name>
</gene>
<dbReference type="Proteomes" id="UP001498476">
    <property type="component" value="Unassembled WGS sequence"/>
</dbReference>
<keyword evidence="5" id="KW-0325">Glycoprotein</keyword>
<sequence length="507" mass="54745">MAAIDHANSLGSDIDIEAARPSSNQPRIPSSRIARDNEGDENGTRTRSPENNGQTSSPEERNLPGSPGASSGDDNKTIVAWEDGDPENPYNWPRLNKGAILSLTMMLLINSTMGPALPSSAIPFIAEQYNIGSPQWNTLPISVFMIGYVFGPILWGPLSEQYGRRLIVLATFVCFSMWTMACALTPNCAALIVFRFFVDVFAGSAIAVIPGIVPDMYGDHRTQGRAMAIFMAVTCFGPLFAPIVSGFVSPSIGWRWSFWVGLILAGVTFVLLVFIPETFAPILLSCRAHDLREADPVANAHFVFPRDLEPKTSLKKLAAVVLARPIRMIFYEPIASCTCAFPIIFGDLYGLSPGVTGLTFLSIGGGSLIALPVFFAYDSVLCCVQRRAQARGGHISVLFHREEFRRLPLACLGGPLFVASFFWLNFSARDDVPVIVPVLAGFPFGAGYILISIALLNYLTDAYEIYAASANAASSMTRSLLVVSLPLAMTPMFEQFGIAGACSLSAG</sequence>
<evidence type="ECO:0000256" key="6">
    <source>
        <dbReference type="SAM" id="MobiDB-lite"/>
    </source>
</evidence>
<dbReference type="PANTHER" id="PTHR23502">
    <property type="entry name" value="MAJOR FACILITATOR SUPERFAMILY"/>
    <property type="match status" value="1"/>
</dbReference>
<evidence type="ECO:0000256" key="7">
    <source>
        <dbReference type="SAM" id="Phobius"/>
    </source>
</evidence>
<feature type="transmembrane region" description="Helical" evidence="7">
    <location>
        <begin position="434"/>
        <end position="459"/>
    </location>
</feature>
<feature type="transmembrane region" description="Helical" evidence="7">
    <location>
        <begin position="167"/>
        <end position="186"/>
    </location>
</feature>
<evidence type="ECO:0000313" key="10">
    <source>
        <dbReference type="Proteomes" id="UP001498476"/>
    </source>
</evidence>
<keyword evidence="3 7" id="KW-1133">Transmembrane helix</keyword>
<dbReference type="InterPro" id="IPR011701">
    <property type="entry name" value="MFS"/>
</dbReference>
<dbReference type="Gene3D" id="1.20.1250.20">
    <property type="entry name" value="MFS general substrate transporter like domains"/>
    <property type="match status" value="1"/>
</dbReference>
<keyword evidence="10" id="KW-1185">Reference proteome</keyword>
<evidence type="ECO:0000256" key="2">
    <source>
        <dbReference type="ARBA" id="ARBA00022692"/>
    </source>
</evidence>